<evidence type="ECO:0000256" key="1">
    <source>
        <dbReference type="ARBA" id="ARBA00004496"/>
    </source>
</evidence>
<dbReference type="GO" id="GO:0006614">
    <property type="term" value="P:SRP-dependent cotranslational protein targeting to membrane"/>
    <property type="evidence" value="ECO:0007669"/>
    <property type="project" value="InterPro"/>
</dbReference>
<dbReference type="PIRSF" id="PIRSF038995">
    <property type="entry name" value="SRP68"/>
    <property type="match status" value="1"/>
</dbReference>
<protein>
    <recommendedName>
        <fullName evidence="9">Signal recognition particle subunit SRP68</fullName>
    </recommendedName>
</protein>
<gene>
    <name evidence="10" type="ORF">CANVERA_P2725</name>
</gene>
<dbReference type="PANTHER" id="PTHR12860:SF0">
    <property type="entry name" value="SIGNAL RECOGNITION PARTICLE SUBUNIT SRP68"/>
    <property type="match status" value="1"/>
</dbReference>
<keyword evidence="7" id="KW-0539">Nucleus</keyword>
<comment type="subcellular location">
    <subcellularLocation>
        <location evidence="1">Cytoplasm</location>
    </subcellularLocation>
    <subcellularLocation>
        <location evidence="2">Nucleus</location>
        <location evidence="2">Nucleolus</location>
    </subcellularLocation>
</comment>
<dbReference type="GO" id="GO:0005047">
    <property type="term" value="F:signal recognition particle binding"/>
    <property type="evidence" value="ECO:0007669"/>
    <property type="project" value="InterPro"/>
</dbReference>
<evidence type="ECO:0000313" key="11">
    <source>
        <dbReference type="Proteomes" id="UP001152885"/>
    </source>
</evidence>
<accession>A0A9W4TXM5</accession>
<keyword evidence="8" id="KW-0687">Ribonucleoprotein</keyword>
<evidence type="ECO:0000256" key="3">
    <source>
        <dbReference type="ARBA" id="ARBA00009352"/>
    </source>
</evidence>
<dbReference type="GO" id="GO:0005786">
    <property type="term" value="C:signal recognition particle, endoplasmic reticulum targeting"/>
    <property type="evidence" value="ECO:0007669"/>
    <property type="project" value="UniProtKB-KW"/>
</dbReference>
<dbReference type="GO" id="GO:0005730">
    <property type="term" value="C:nucleolus"/>
    <property type="evidence" value="ECO:0007669"/>
    <property type="project" value="UniProtKB-SubCell"/>
</dbReference>
<dbReference type="Pfam" id="PF16969">
    <property type="entry name" value="SRP68"/>
    <property type="match status" value="1"/>
</dbReference>
<evidence type="ECO:0000256" key="5">
    <source>
        <dbReference type="ARBA" id="ARBA00022884"/>
    </source>
</evidence>
<keyword evidence="4" id="KW-0963">Cytoplasm</keyword>
<reference evidence="10" key="1">
    <citation type="submission" date="2022-12" db="EMBL/GenBank/DDBJ databases">
        <authorList>
            <person name="Brejova B."/>
        </authorList>
    </citation>
    <scope>NUCLEOTIDE SEQUENCE</scope>
</reference>
<evidence type="ECO:0000256" key="6">
    <source>
        <dbReference type="ARBA" id="ARBA00023135"/>
    </source>
</evidence>
<evidence type="ECO:0000313" key="10">
    <source>
        <dbReference type="EMBL" id="CAI5758212.1"/>
    </source>
</evidence>
<dbReference type="InterPro" id="IPR034652">
    <property type="entry name" value="SRP68-RBD"/>
</dbReference>
<keyword evidence="11" id="KW-1185">Reference proteome</keyword>
<dbReference type="InterPro" id="IPR026258">
    <property type="entry name" value="SRP68"/>
</dbReference>
<proteinExistence type="inferred from homology"/>
<keyword evidence="5" id="KW-0694">RNA-binding</keyword>
<evidence type="ECO:0000256" key="4">
    <source>
        <dbReference type="ARBA" id="ARBA00022490"/>
    </source>
</evidence>
<dbReference type="PANTHER" id="PTHR12860">
    <property type="entry name" value="SIGNAL RECOGNITION PARTICLE 68 KDA PROTEIN"/>
    <property type="match status" value="1"/>
</dbReference>
<dbReference type="Gene3D" id="1.10.3450.40">
    <property type="entry name" value="Signal recognition particle, SRP68 subunit, RNA-binding domain"/>
    <property type="match status" value="1"/>
</dbReference>
<dbReference type="GO" id="GO:0030942">
    <property type="term" value="F:endoplasmic reticulum signal peptide binding"/>
    <property type="evidence" value="ECO:0007669"/>
    <property type="project" value="InterPro"/>
</dbReference>
<dbReference type="EMBL" id="CANTUO010000002">
    <property type="protein sequence ID" value="CAI5758212.1"/>
    <property type="molecule type" value="Genomic_DNA"/>
</dbReference>
<name>A0A9W4TXM5_9ASCO</name>
<dbReference type="OrthoDB" id="10255118at2759"/>
<evidence type="ECO:0000256" key="2">
    <source>
        <dbReference type="ARBA" id="ARBA00004604"/>
    </source>
</evidence>
<keyword evidence="6" id="KW-0733">Signal recognition particle</keyword>
<dbReference type="Proteomes" id="UP001152885">
    <property type="component" value="Unassembled WGS sequence"/>
</dbReference>
<evidence type="ECO:0000256" key="9">
    <source>
        <dbReference type="ARBA" id="ARBA00029498"/>
    </source>
</evidence>
<comment type="similarity">
    <text evidence="3">Belongs to the SRP68 family.</text>
</comment>
<evidence type="ECO:0000256" key="7">
    <source>
        <dbReference type="ARBA" id="ARBA00023242"/>
    </source>
</evidence>
<evidence type="ECO:0000256" key="8">
    <source>
        <dbReference type="ARBA" id="ARBA00023274"/>
    </source>
</evidence>
<dbReference type="InterPro" id="IPR038253">
    <property type="entry name" value="SRP68_N_sf"/>
</dbReference>
<sequence length="524" mass="61592">MDSPLNSTIGARMSAYLITANDYKKQRKRLNKKLLKLRHDLNLTTQDTKNYKDKESQSKITKEQFELNDKYGLIYLYLAERDLLYALELKNMMEIETNKSSINLIKTKLKRSLQHSYKLLDITNNLKGKTKVETYIYSSLIAGQYSTTAKKWKNALNSFSIAKCSLDYLLSIESDEFQKTLYNEILETLIEPSLNLSMSQLELKGDLKTISRKYSHDEKFPQISPVLKLIDVEFTKDISSEIELIRQIKWRNHSAEIYNDEIAFKIMEINKENWQGFDGNQFDCLITKWLQILELHKLDNEKNQDDDDLDQVQNRAILLTYVNYNLLFTKLKRDLLLIGQLKDKKDIIRLFSGIIIIIEELKELPGVYNDEELSESLESLEKFYKAKKNVEIAECYQINGRYKESLKIYKYILDDFDINYKTQFPFELSTNEEIAIFKQQLKSKLLQNQINSQFELSKGFEGYTIENMNKYPSGPIINLTKLQPIQCKPVLFDIGYNYINYNSVNRKNENQIETEKKGFFGLFK</sequence>
<dbReference type="AlphaFoldDB" id="A0A9W4TXM5"/>
<dbReference type="CDD" id="cd15481">
    <property type="entry name" value="SRP68-RBD"/>
    <property type="match status" value="1"/>
</dbReference>
<dbReference type="GO" id="GO:0008312">
    <property type="term" value="F:7S RNA binding"/>
    <property type="evidence" value="ECO:0007669"/>
    <property type="project" value="InterPro"/>
</dbReference>
<organism evidence="10 11">
    <name type="scientific">Candida verbasci</name>
    <dbReference type="NCBI Taxonomy" id="1227364"/>
    <lineage>
        <taxon>Eukaryota</taxon>
        <taxon>Fungi</taxon>
        <taxon>Dikarya</taxon>
        <taxon>Ascomycota</taxon>
        <taxon>Saccharomycotina</taxon>
        <taxon>Pichiomycetes</taxon>
        <taxon>Debaryomycetaceae</taxon>
        <taxon>Candida/Lodderomyces clade</taxon>
        <taxon>Candida</taxon>
    </lineage>
</organism>
<comment type="caution">
    <text evidence="10">The sequence shown here is derived from an EMBL/GenBank/DDBJ whole genome shotgun (WGS) entry which is preliminary data.</text>
</comment>